<keyword evidence="3" id="KW-1185">Reference proteome</keyword>
<keyword evidence="1" id="KW-0472">Membrane</keyword>
<feature type="transmembrane region" description="Helical" evidence="1">
    <location>
        <begin position="104"/>
        <end position="122"/>
    </location>
</feature>
<dbReference type="KEGG" id="lacs:H4075_08965"/>
<proteinExistence type="predicted"/>
<evidence type="ECO:0000313" key="2">
    <source>
        <dbReference type="EMBL" id="QNA46285.1"/>
    </source>
</evidence>
<gene>
    <name evidence="2" type="ORF">H4075_08965</name>
</gene>
<name>A0A7G5XLD2_9BACT</name>
<dbReference type="Proteomes" id="UP000515344">
    <property type="component" value="Chromosome"/>
</dbReference>
<evidence type="ECO:0000256" key="1">
    <source>
        <dbReference type="SAM" id="Phobius"/>
    </source>
</evidence>
<sequence length="133" mass="14891">MRYSNYIGIFAGLLMIVAAVFPWISITSIDAVVTGFGSEKVTRFGMPVLMNLFMIGLTTIFFLVPKLWAKRANPFAAAINFSWALRNLLLLSTCRNGECPKTTIWLYVYFAASLILLVMSVLPDMKVIEKGKE</sequence>
<dbReference type="RefSeq" id="WP_182806060.1">
    <property type="nucleotide sequence ID" value="NZ_CP060007.1"/>
</dbReference>
<organism evidence="2 3">
    <name type="scientific">Lacibacter sediminis</name>
    <dbReference type="NCBI Taxonomy" id="2760713"/>
    <lineage>
        <taxon>Bacteria</taxon>
        <taxon>Pseudomonadati</taxon>
        <taxon>Bacteroidota</taxon>
        <taxon>Chitinophagia</taxon>
        <taxon>Chitinophagales</taxon>
        <taxon>Chitinophagaceae</taxon>
        <taxon>Lacibacter</taxon>
    </lineage>
</organism>
<protein>
    <submittedName>
        <fullName evidence="2">Uncharacterized protein</fullName>
    </submittedName>
</protein>
<dbReference type="EMBL" id="CP060007">
    <property type="protein sequence ID" value="QNA46285.1"/>
    <property type="molecule type" value="Genomic_DNA"/>
</dbReference>
<feature type="transmembrane region" description="Helical" evidence="1">
    <location>
        <begin position="7"/>
        <end position="24"/>
    </location>
</feature>
<evidence type="ECO:0000313" key="3">
    <source>
        <dbReference type="Proteomes" id="UP000515344"/>
    </source>
</evidence>
<reference evidence="3" key="1">
    <citation type="submission" date="2020-08" db="EMBL/GenBank/DDBJ databases">
        <title>Lacibacter sp. S13-6-6 genome sequencing.</title>
        <authorList>
            <person name="Jin L."/>
        </authorList>
    </citation>
    <scope>NUCLEOTIDE SEQUENCE [LARGE SCALE GENOMIC DNA]</scope>
    <source>
        <strain evidence="3">S13-6-6</strain>
    </source>
</reference>
<keyword evidence="1" id="KW-1133">Transmembrane helix</keyword>
<accession>A0A7G5XLD2</accession>
<feature type="transmembrane region" description="Helical" evidence="1">
    <location>
        <begin position="44"/>
        <end position="63"/>
    </location>
</feature>
<keyword evidence="1" id="KW-0812">Transmembrane</keyword>
<dbReference type="AlphaFoldDB" id="A0A7G5XLD2"/>